<feature type="region of interest" description="Disordered" evidence="6">
    <location>
        <begin position="1"/>
        <end position="30"/>
    </location>
</feature>
<keyword evidence="9" id="KW-1185">Reference proteome</keyword>
<comment type="similarity">
    <text evidence="2 5">Belongs to the RecX family.</text>
</comment>
<evidence type="ECO:0000256" key="5">
    <source>
        <dbReference type="HAMAP-Rule" id="MF_01114"/>
    </source>
</evidence>
<evidence type="ECO:0000313" key="9">
    <source>
        <dbReference type="Proteomes" id="UP000305887"/>
    </source>
</evidence>
<sequence length="223" mass="24789">MAPRFPPRGDQPDPRDATKPSQGPAAAKPLTAARIRNIAEHYVGQRESSAQMLRDVLERRLLRRLRSLAPEVAAEERATALALIDAEIARLQEAGIIQDARYAEMKARTALSSGRGARRILQDLARKGVEQDTARGALLEAAREMVDPEETDPEGSDLLRAAEAEAADVFARKRRFGPYRTRAVPEDWSERSKLWRKEAAAMVRAGFGADTIRRVLDRAPDEE</sequence>
<name>A0A5C4MU22_9RHOB</name>
<organism evidence="8 9">
    <name type="scientific">Rubellimicrobium rubrum</name>
    <dbReference type="NCBI Taxonomy" id="2585369"/>
    <lineage>
        <taxon>Bacteria</taxon>
        <taxon>Pseudomonadati</taxon>
        <taxon>Pseudomonadota</taxon>
        <taxon>Alphaproteobacteria</taxon>
        <taxon>Rhodobacterales</taxon>
        <taxon>Roseobacteraceae</taxon>
        <taxon>Rubellimicrobium</taxon>
    </lineage>
</organism>
<gene>
    <name evidence="5" type="primary">recX</name>
    <name evidence="8" type="ORF">FHG66_11755</name>
</gene>
<evidence type="ECO:0000313" key="8">
    <source>
        <dbReference type="EMBL" id="TNC49121.1"/>
    </source>
</evidence>
<evidence type="ECO:0000256" key="3">
    <source>
        <dbReference type="ARBA" id="ARBA00018111"/>
    </source>
</evidence>
<dbReference type="InterPro" id="IPR036388">
    <property type="entry name" value="WH-like_DNA-bd_sf"/>
</dbReference>
<dbReference type="GO" id="GO:0006282">
    <property type="term" value="P:regulation of DNA repair"/>
    <property type="evidence" value="ECO:0007669"/>
    <property type="project" value="UniProtKB-UniRule"/>
</dbReference>
<evidence type="ECO:0000256" key="4">
    <source>
        <dbReference type="ARBA" id="ARBA00022490"/>
    </source>
</evidence>
<reference evidence="8 9" key="1">
    <citation type="submission" date="2019-06" db="EMBL/GenBank/DDBJ databases">
        <title>YIM 131921 draft genome.</title>
        <authorList>
            <person name="Jiang L."/>
        </authorList>
    </citation>
    <scope>NUCLEOTIDE SEQUENCE [LARGE SCALE GENOMIC DNA]</scope>
    <source>
        <strain evidence="8 9">YIM 131921</strain>
    </source>
</reference>
<evidence type="ECO:0000256" key="6">
    <source>
        <dbReference type="SAM" id="MobiDB-lite"/>
    </source>
</evidence>
<keyword evidence="4 5" id="KW-0963">Cytoplasm</keyword>
<feature type="domain" description="RecX second three-helical" evidence="7">
    <location>
        <begin position="99"/>
        <end position="138"/>
    </location>
</feature>
<accession>A0A5C4MU22</accession>
<proteinExistence type="inferred from homology"/>
<dbReference type="InterPro" id="IPR003783">
    <property type="entry name" value="Regulatory_RecX"/>
</dbReference>
<evidence type="ECO:0000256" key="1">
    <source>
        <dbReference type="ARBA" id="ARBA00004496"/>
    </source>
</evidence>
<dbReference type="OrthoDB" id="5507982at2"/>
<dbReference type="InterPro" id="IPR053924">
    <property type="entry name" value="RecX_HTH_2nd"/>
</dbReference>
<dbReference type="EMBL" id="VDFU01000013">
    <property type="protein sequence ID" value="TNC49121.1"/>
    <property type="molecule type" value="Genomic_DNA"/>
</dbReference>
<dbReference type="HAMAP" id="MF_01114">
    <property type="entry name" value="RecX"/>
    <property type="match status" value="1"/>
</dbReference>
<dbReference type="AlphaFoldDB" id="A0A5C4MU22"/>
<dbReference type="RefSeq" id="WP_139076973.1">
    <property type="nucleotide sequence ID" value="NZ_VDFU01000013.1"/>
</dbReference>
<dbReference type="GO" id="GO:0005737">
    <property type="term" value="C:cytoplasm"/>
    <property type="evidence" value="ECO:0007669"/>
    <property type="project" value="UniProtKB-SubCell"/>
</dbReference>
<evidence type="ECO:0000256" key="2">
    <source>
        <dbReference type="ARBA" id="ARBA00009695"/>
    </source>
</evidence>
<comment type="function">
    <text evidence="5">Modulates RecA activity.</text>
</comment>
<dbReference type="Proteomes" id="UP000305887">
    <property type="component" value="Unassembled WGS sequence"/>
</dbReference>
<comment type="caution">
    <text evidence="8">The sequence shown here is derived from an EMBL/GenBank/DDBJ whole genome shotgun (WGS) entry which is preliminary data.</text>
</comment>
<dbReference type="PANTHER" id="PTHR33602:SF1">
    <property type="entry name" value="REGULATORY PROTEIN RECX FAMILY PROTEIN"/>
    <property type="match status" value="1"/>
</dbReference>
<dbReference type="Pfam" id="PF02631">
    <property type="entry name" value="RecX_HTH2"/>
    <property type="match status" value="1"/>
</dbReference>
<protein>
    <recommendedName>
        <fullName evidence="3 5">Regulatory protein RecX</fullName>
    </recommendedName>
</protein>
<dbReference type="PANTHER" id="PTHR33602">
    <property type="entry name" value="REGULATORY PROTEIN RECX FAMILY PROTEIN"/>
    <property type="match status" value="1"/>
</dbReference>
<comment type="subcellular location">
    <subcellularLocation>
        <location evidence="1 5">Cytoplasm</location>
    </subcellularLocation>
</comment>
<evidence type="ECO:0000259" key="7">
    <source>
        <dbReference type="Pfam" id="PF02631"/>
    </source>
</evidence>
<dbReference type="Gene3D" id="1.10.10.10">
    <property type="entry name" value="Winged helix-like DNA-binding domain superfamily/Winged helix DNA-binding domain"/>
    <property type="match status" value="1"/>
</dbReference>